<comment type="subcellular location">
    <subcellularLocation>
        <location evidence="1">Membrane</location>
        <topology evidence="1">Multi-pass membrane protein</topology>
    </subcellularLocation>
</comment>
<dbReference type="OrthoDB" id="9767361at2"/>
<dbReference type="Gene3D" id="1.10.3080.10">
    <property type="entry name" value="Clc chloride channel"/>
    <property type="match status" value="1"/>
</dbReference>
<name>A0A5B9DUC4_9HYPH</name>
<dbReference type="RefSeq" id="WP_082202242.1">
    <property type="nucleotide sequence ID" value="NZ_BMFM01000002.1"/>
</dbReference>
<sequence length="450" mass="47411">MKRKLTPRQKVDYWMRRYVPRWRRRILFVMGGIVIGVMAVVMAKLADWSQSLFFAGHARWPLLPLVLTPAGFAFSAWLTRTYFQGAQGSGIPQVMAARKLQDPEARSALVSIRIALGKIVLLTLGLGVGASAGREGPTVQVGGSTMYALARFAPHRQPGLLLAGASAGIAAAFNAPLAGIMFGIEEMSRSFEAKTSILVLATVIAAGLTSLFLLGDYTYFGIATGTLEVGWQYLAILLAGVVGGVLGGVFSRLVVLFSGRLPGRAGNWLVRWPIAFAAICGLLVALCGIAADGSVFGTGYEQSKQILSGEAVPHLFAPLKLVATWLSAISGIPGGIFSPSLAVGAGLAYNLSPLMPMVPVGVLAVLFMASYLSGVVQAPLTSAVIVAEMTNDHALIFPILLSSLIASGMSRLIMPHGIYHALSQNFTKPAPVPPEPAPDPEQPPPAKVEA</sequence>
<keyword evidence="13" id="KW-1185">Reference proteome</keyword>
<dbReference type="GO" id="GO:0005254">
    <property type="term" value="F:chloride channel activity"/>
    <property type="evidence" value="ECO:0007669"/>
    <property type="project" value="UniProtKB-KW"/>
</dbReference>
<dbReference type="Proteomes" id="UP000321062">
    <property type="component" value="Chromosome"/>
</dbReference>
<dbReference type="EMBL" id="CP041690">
    <property type="protein sequence ID" value="QEE22058.1"/>
    <property type="molecule type" value="Genomic_DNA"/>
</dbReference>
<proteinExistence type="predicted"/>
<evidence type="ECO:0000256" key="5">
    <source>
        <dbReference type="ARBA" id="ARBA00023065"/>
    </source>
</evidence>
<keyword evidence="9" id="KW-0407">Ion channel</keyword>
<dbReference type="PANTHER" id="PTHR43427:SF6">
    <property type="entry name" value="CHLORIDE CHANNEL PROTEIN CLC-E"/>
    <property type="match status" value="1"/>
</dbReference>
<accession>A0A5B9DUC4</accession>
<evidence type="ECO:0000256" key="3">
    <source>
        <dbReference type="ARBA" id="ARBA00022692"/>
    </source>
</evidence>
<dbReference type="InterPro" id="IPR001807">
    <property type="entry name" value="ClC"/>
</dbReference>
<feature type="transmembrane region" description="Helical" evidence="11">
    <location>
        <begin position="322"/>
        <end position="347"/>
    </location>
</feature>
<dbReference type="PRINTS" id="PR00762">
    <property type="entry name" value="CLCHANNEL"/>
</dbReference>
<feature type="transmembrane region" description="Helical" evidence="11">
    <location>
        <begin position="354"/>
        <end position="374"/>
    </location>
</feature>
<evidence type="ECO:0000256" key="9">
    <source>
        <dbReference type="ARBA" id="ARBA00023303"/>
    </source>
</evidence>
<keyword evidence="3 11" id="KW-0812">Transmembrane</keyword>
<gene>
    <name evidence="12" type="ORF">FNA67_18610</name>
</gene>
<feature type="compositionally biased region" description="Pro residues" evidence="10">
    <location>
        <begin position="430"/>
        <end position="450"/>
    </location>
</feature>
<evidence type="ECO:0000256" key="10">
    <source>
        <dbReference type="SAM" id="MobiDB-lite"/>
    </source>
</evidence>
<evidence type="ECO:0000256" key="4">
    <source>
        <dbReference type="ARBA" id="ARBA00022989"/>
    </source>
</evidence>
<dbReference type="Pfam" id="PF00654">
    <property type="entry name" value="Voltage_CLC"/>
    <property type="match status" value="1"/>
</dbReference>
<feature type="transmembrane region" description="Helical" evidence="11">
    <location>
        <begin position="196"/>
        <end position="214"/>
    </location>
</feature>
<evidence type="ECO:0000256" key="11">
    <source>
        <dbReference type="SAM" id="Phobius"/>
    </source>
</evidence>
<keyword evidence="4 11" id="KW-1133">Transmembrane helix</keyword>
<keyword evidence="6 11" id="KW-0472">Membrane</keyword>
<dbReference type="CDD" id="cd01034">
    <property type="entry name" value="EriC_like"/>
    <property type="match status" value="1"/>
</dbReference>
<evidence type="ECO:0000256" key="2">
    <source>
        <dbReference type="ARBA" id="ARBA00022448"/>
    </source>
</evidence>
<dbReference type="GO" id="GO:0034707">
    <property type="term" value="C:chloride channel complex"/>
    <property type="evidence" value="ECO:0007669"/>
    <property type="project" value="UniProtKB-KW"/>
</dbReference>
<keyword evidence="8" id="KW-0868">Chloride</keyword>
<evidence type="ECO:0000256" key="6">
    <source>
        <dbReference type="ARBA" id="ARBA00023136"/>
    </source>
</evidence>
<evidence type="ECO:0000256" key="1">
    <source>
        <dbReference type="ARBA" id="ARBA00004141"/>
    </source>
</evidence>
<feature type="transmembrane region" description="Helical" evidence="11">
    <location>
        <begin position="234"/>
        <end position="257"/>
    </location>
</feature>
<evidence type="ECO:0000313" key="12">
    <source>
        <dbReference type="EMBL" id="QEE22058.1"/>
    </source>
</evidence>
<feature type="transmembrane region" description="Helical" evidence="11">
    <location>
        <begin position="269"/>
        <end position="291"/>
    </location>
</feature>
<feature type="transmembrane region" description="Helical" evidence="11">
    <location>
        <begin position="108"/>
        <end position="130"/>
    </location>
</feature>
<feature type="transmembrane region" description="Helical" evidence="11">
    <location>
        <begin position="160"/>
        <end position="184"/>
    </location>
</feature>
<organism evidence="12 13">
    <name type="scientific">Paradevosia tibetensis</name>
    <dbReference type="NCBI Taxonomy" id="1447062"/>
    <lineage>
        <taxon>Bacteria</taxon>
        <taxon>Pseudomonadati</taxon>
        <taxon>Pseudomonadota</taxon>
        <taxon>Alphaproteobacteria</taxon>
        <taxon>Hyphomicrobiales</taxon>
        <taxon>Devosiaceae</taxon>
        <taxon>Paradevosia</taxon>
    </lineage>
</organism>
<feature type="transmembrane region" description="Helical" evidence="11">
    <location>
        <begin position="26"/>
        <end position="46"/>
    </location>
</feature>
<keyword evidence="2" id="KW-0813">Transport</keyword>
<evidence type="ECO:0000256" key="8">
    <source>
        <dbReference type="ARBA" id="ARBA00023214"/>
    </source>
</evidence>
<evidence type="ECO:0000313" key="13">
    <source>
        <dbReference type="Proteomes" id="UP000321062"/>
    </source>
</evidence>
<dbReference type="InterPro" id="IPR014743">
    <property type="entry name" value="Cl-channel_core"/>
</dbReference>
<dbReference type="InterPro" id="IPR050368">
    <property type="entry name" value="ClC-type_chloride_channel"/>
</dbReference>
<feature type="transmembrane region" description="Helical" evidence="11">
    <location>
        <begin position="58"/>
        <end position="78"/>
    </location>
</feature>
<keyword evidence="7" id="KW-0869">Chloride channel</keyword>
<feature type="transmembrane region" description="Helical" evidence="11">
    <location>
        <begin position="394"/>
        <end position="414"/>
    </location>
</feature>
<feature type="region of interest" description="Disordered" evidence="10">
    <location>
        <begin position="429"/>
        <end position="450"/>
    </location>
</feature>
<dbReference type="KEGG" id="yti:FNA67_18610"/>
<keyword evidence="5" id="KW-0406">Ion transport</keyword>
<dbReference type="SUPFAM" id="SSF81340">
    <property type="entry name" value="Clc chloride channel"/>
    <property type="match status" value="1"/>
</dbReference>
<dbReference type="PANTHER" id="PTHR43427">
    <property type="entry name" value="CHLORIDE CHANNEL PROTEIN CLC-E"/>
    <property type="match status" value="1"/>
</dbReference>
<dbReference type="AlphaFoldDB" id="A0A5B9DUC4"/>
<evidence type="ECO:0000256" key="7">
    <source>
        <dbReference type="ARBA" id="ARBA00023173"/>
    </source>
</evidence>
<protein>
    <submittedName>
        <fullName evidence="12">Chloride channel protein</fullName>
    </submittedName>
</protein>
<reference evidence="12 13" key="1">
    <citation type="journal article" date="2015" name="Int. J. Syst. Evol. Microbiol.">
        <title>Youhaiella tibetensis gen. nov., sp. nov., isolated from subsurface sediment.</title>
        <authorList>
            <person name="Wang Y.X."/>
            <person name="Huang F.Q."/>
            <person name="Nogi Y."/>
            <person name="Pang S.J."/>
            <person name="Wang P.K."/>
            <person name="Lv J."/>
        </authorList>
    </citation>
    <scope>NUCLEOTIDE SEQUENCE [LARGE SCALE GENOMIC DNA]</scope>
    <source>
        <strain evidence="13">fig4</strain>
    </source>
</reference>